<keyword evidence="2" id="KW-1185">Reference proteome</keyword>
<proteinExistence type="predicted"/>
<accession>A0A501W2U3</accession>
<dbReference type="OrthoDB" id="2485468at2"/>
<dbReference type="AlphaFoldDB" id="A0A501W2U3"/>
<dbReference type="EMBL" id="VFRQ01000006">
    <property type="protein sequence ID" value="TPE43598.1"/>
    <property type="molecule type" value="Genomic_DNA"/>
</dbReference>
<protein>
    <submittedName>
        <fullName evidence="1">Uncharacterized protein</fullName>
    </submittedName>
</protein>
<evidence type="ECO:0000313" key="2">
    <source>
        <dbReference type="Proteomes" id="UP000316727"/>
    </source>
</evidence>
<organism evidence="1 2">
    <name type="scientific">Pontibacter mangrovi</name>
    <dbReference type="NCBI Taxonomy" id="2589816"/>
    <lineage>
        <taxon>Bacteria</taxon>
        <taxon>Pseudomonadati</taxon>
        <taxon>Bacteroidota</taxon>
        <taxon>Cytophagia</taxon>
        <taxon>Cytophagales</taxon>
        <taxon>Hymenobacteraceae</taxon>
        <taxon>Pontibacter</taxon>
    </lineage>
</organism>
<sequence>MIEDMLILKYSHLDREKQLVKFLSHGSYGIYHLLTDIVLLEPTYDLLQYHSHTDLIWAKQNGFYFSIDAYGNKTDTEKIAEKDWLFIDKNDRCPSCNSKGCHACFGFGSVPAGGDYSYYFDDWD</sequence>
<dbReference type="Proteomes" id="UP000316727">
    <property type="component" value="Unassembled WGS sequence"/>
</dbReference>
<gene>
    <name evidence="1" type="ORF">FJM65_12645</name>
</gene>
<evidence type="ECO:0000313" key="1">
    <source>
        <dbReference type="EMBL" id="TPE43598.1"/>
    </source>
</evidence>
<comment type="caution">
    <text evidence="1">The sequence shown here is derived from an EMBL/GenBank/DDBJ whole genome shotgun (WGS) entry which is preliminary data.</text>
</comment>
<dbReference type="RefSeq" id="WP_140621901.1">
    <property type="nucleotide sequence ID" value="NZ_VFRQ01000006.1"/>
</dbReference>
<name>A0A501W2U3_9BACT</name>
<reference evidence="1 2" key="1">
    <citation type="submission" date="2019-06" db="EMBL/GenBank/DDBJ databases">
        <title>A novel bacterium of genus Pontibacter, isolated from marine sediment.</title>
        <authorList>
            <person name="Huang H."/>
            <person name="Mo K."/>
            <person name="Hu Y."/>
        </authorList>
    </citation>
    <scope>NUCLEOTIDE SEQUENCE [LARGE SCALE GENOMIC DNA]</scope>
    <source>
        <strain evidence="1 2">HB172049</strain>
    </source>
</reference>